<dbReference type="Pfam" id="PF04456">
    <property type="entry name" value="DUF503"/>
    <property type="match status" value="1"/>
</dbReference>
<proteinExistence type="predicted"/>
<evidence type="ECO:0000313" key="1">
    <source>
        <dbReference type="EMBL" id="CAA9281734.1"/>
    </source>
</evidence>
<dbReference type="Gene3D" id="3.30.70.1120">
    <property type="entry name" value="TT1725-like"/>
    <property type="match status" value="1"/>
</dbReference>
<gene>
    <name evidence="1" type="ORF">AVDCRST_MAG77-3896</name>
</gene>
<accession>A0A6J4JLQ0</accession>
<dbReference type="AlphaFoldDB" id="A0A6J4JLQ0"/>
<dbReference type="EMBL" id="CADCTC010000208">
    <property type="protein sequence ID" value="CAA9281734.1"/>
    <property type="molecule type" value="Genomic_DNA"/>
</dbReference>
<dbReference type="SUPFAM" id="SSF103007">
    <property type="entry name" value="Hypothetical protein TT1725"/>
    <property type="match status" value="1"/>
</dbReference>
<sequence length="115" mass="12926">MGALRHTRYELRLMAMVIGACRLDLILPENHSLKGKRSVVQSICAQVRRKFNVAIAEVEDQDAWQVAGLGFTVVSSDVRHLDRMVQEVMDYIEQRANADGGAQLGGYQVERIHAF</sequence>
<dbReference type="PANTHER" id="PTHR36441">
    <property type="entry name" value="HYPOTHETICAL CYTOSOLIC PROTEIN"/>
    <property type="match status" value="1"/>
</dbReference>
<dbReference type="InterPro" id="IPR036746">
    <property type="entry name" value="TT1725-like_sf"/>
</dbReference>
<name>A0A6J4JLQ0_9CHLR</name>
<dbReference type="InterPro" id="IPR007546">
    <property type="entry name" value="DUF503"/>
</dbReference>
<protein>
    <submittedName>
        <fullName evidence="1">YlxP-like protein</fullName>
    </submittedName>
</protein>
<dbReference type="PANTHER" id="PTHR36441:SF1">
    <property type="entry name" value="DUF503 DOMAIN-CONTAINING PROTEIN"/>
    <property type="match status" value="1"/>
</dbReference>
<organism evidence="1">
    <name type="scientific">uncultured Chloroflexota bacterium</name>
    <dbReference type="NCBI Taxonomy" id="166587"/>
    <lineage>
        <taxon>Bacteria</taxon>
        <taxon>Bacillati</taxon>
        <taxon>Chloroflexota</taxon>
        <taxon>environmental samples</taxon>
    </lineage>
</organism>
<reference evidence="1" key="1">
    <citation type="submission" date="2020-02" db="EMBL/GenBank/DDBJ databases">
        <authorList>
            <person name="Meier V. D."/>
        </authorList>
    </citation>
    <scope>NUCLEOTIDE SEQUENCE</scope>
    <source>
        <strain evidence="1">AVDCRST_MAG77</strain>
    </source>
</reference>